<proteinExistence type="predicted"/>
<evidence type="ECO:0000313" key="2">
    <source>
        <dbReference type="Proteomes" id="UP000664545"/>
    </source>
</evidence>
<evidence type="ECO:0000313" key="1">
    <source>
        <dbReference type="EMBL" id="MBN7772243.1"/>
    </source>
</evidence>
<dbReference type="InterPro" id="IPR018743">
    <property type="entry name" value="DUF2292"/>
</dbReference>
<organism evidence="1 2">
    <name type="scientific">Clostridium aminobutyricum</name>
    <dbReference type="NCBI Taxonomy" id="33953"/>
    <lineage>
        <taxon>Bacteria</taxon>
        <taxon>Bacillati</taxon>
        <taxon>Bacillota</taxon>
        <taxon>Clostridia</taxon>
        <taxon>Eubacteriales</taxon>
        <taxon>Clostridiaceae</taxon>
        <taxon>Clostridium</taxon>
    </lineage>
</organism>
<protein>
    <submittedName>
        <fullName evidence="1">YezD family protein</fullName>
    </submittedName>
</protein>
<dbReference type="EMBL" id="JAFJZZ010000001">
    <property type="protein sequence ID" value="MBN7772243.1"/>
    <property type="molecule type" value="Genomic_DNA"/>
</dbReference>
<name>A0A939II61_CLOAM</name>
<dbReference type="AlphaFoldDB" id="A0A939II61"/>
<accession>A0A939II61</accession>
<dbReference type="Proteomes" id="UP000664545">
    <property type="component" value="Unassembled WGS sequence"/>
</dbReference>
<comment type="caution">
    <text evidence="1">The sequence shown here is derived from an EMBL/GenBank/DDBJ whole genome shotgun (WGS) entry which is preliminary data.</text>
</comment>
<reference evidence="1" key="1">
    <citation type="submission" date="2021-02" db="EMBL/GenBank/DDBJ databases">
        <title>Abyssanaerobacter marinus gen.nov., sp., nov, anaerobic bacterium isolated from the Onnuri vent field of Indian Ocean and suggestion of Mogibacteriaceae fam. nov., and proposal of reclassification of ambiguous this family's genus member.</title>
        <authorList>
            <person name="Kim Y.J."/>
            <person name="Yang J.-A."/>
        </authorList>
    </citation>
    <scope>NUCLEOTIDE SEQUENCE</scope>
    <source>
        <strain evidence="1">DSM 2634</strain>
    </source>
</reference>
<dbReference type="RefSeq" id="WP_206581061.1">
    <property type="nucleotide sequence ID" value="NZ_JAFJZZ010000001.1"/>
</dbReference>
<dbReference type="Pfam" id="PF10055">
    <property type="entry name" value="DUF2292"/>
    <property type="match status" value="1"/>
</dbReference>
<gene>
    <name evidence="1" type="ORF">JYB65_02600</name>
</gene>
<sequence>MTEKMNKKEDPIVKETLDKLLKVINEVHFGTVTLIIQEGKIVQIEKNEKIRLR</sequence>
<keyword evidence="2" id="KW-1185">Reference proteome</keyword>